<reference evidence="2" key="1">
    <citation type="submission" date="2021-11" db="EMBL/GenBank/DDBJ databases">
        <title>Clostridia strains as spoilage organisms.</title>
        <authorList>
            <person name="Wambui J."/>
            <person name="Stevens M.J.A."/>
            <person name="Stephan R."/>
        </authorList>
    </citation>
    <scope>NUCLEOTIDE SEQUENCE</scope>
    <source>
        <strain evidence="2">CF009</strain>
    </source>
</reference>
<keyword evidence="1" id="KW-0812">Transmembrane</keyword>
<dbReference type="RefSeq" id="WP_216127262.1">
    <property type="nucleotide sequence ID" value="NZ_CP086239.1"/>
</dbReference>
<dbReference type="AlphaFoldDB" id="A0AA47EHB8"/>
<evidence type="ECO:0008006" key="4">
    <source>
        <dbReference type="Google" id="ProtNLM"/>
    </source>
</evidence>
<name>A0AA47EHB8_9CLOT</name>
<organism evidence="2 3">
    <name type="scientific">Clostridium estertheticum</name>
    <dbReference type="NCBI Taxonomy" id="238834"/>
    <lineage>
        <taxon>Bacteria</taxon>
        <taxon>Bacillati</taxon>
        <taxon>Bacillota</taxon>
        <taxon>Clostridia</taxon>
        <taxon>Eubacteriales</taxon>
        <taxon>Clostridiaceae</taxon>
        <taxon>Clostridium</taxon>
    </lineage>
</organism>
<keyword evidence="1" id="KW-1133">Transmembrane helix</keyword>
<dbReference type="Proteomes" id="UP001164733">
    <property type="component" value="Chromosome"/>
</dbReference>
<proteinExistence type="predicted"/>
<feature type="transmembrane region" description="Helical" evidence="1">
    <location>
        <begin position="32"/>
        <end position="52"/>
    </location>
</feature>
<evidence type="ECO:0000313" key="3">
    <source>
        <dbReference type="Proteomes" id="UP001164733"/>
    </source>
</evidence>
<protein>
    <recommendedName>
        <fullName evidence="4">tRNA_anti-like</fullName>
    </recommendedName>
</protein>
<keyword evidence="1" id="KW-0472">Membrane</keyword>
<gene>
    <name evidence="2" type="ORF">LL038_17500</name>
</gene>
<evidence type="ECO:0000256" key="1">
    <source>
        <dbReference type="SAM" id="Phobius"/>
    </source>
</evidence>
<dbReference type="EMBL" id="CP086239">
    <property type="protein sequence ID" value="WAG59419.1"/>
    <property type="molecule type" value="Genomic_DNA"/>
</dbReference>
<evidence type="ECO:0000313" key="2">
    <source>
        <dbReference type="EMBL" id="WAG59419.1"/>
    </source>
</evidence>
<sequence length="159" mass="17909">MIYINLNKKKKIGTSININTFININTSTIKKILIICLIMMLTATSYGCSKAAKSSSNNVTTTSLNQELKQKAKGYKNEEYQNGKVPLQTYIKMEGKIIQTDNKNKQIVTKSDRFILDNNGTKYQMICGEKITVKVGDKVTVYGTYYGLVQVDEIDVIMN</sequence>
<accession>A0AA47EHB8</accession>